<dbReference type="AlphaFoldDB" id="A0A1I8EIP6"/>
<proteinExistence type="predicted"/>
<dbReference type="WBParaSite" id="mrna-Wban_09598">
    <property type="protein sequence ID" value="mrna-Wban_09598"/>
    <property type="gene ID" value="Wban_09598"/>
</dbReference>
<name>A0A1I8EIP6_WUCBA</name>
<reference evidence="1" key="2">
    <citation type="journal article" date="2016" name="Mol. Ecol.">
        <title>Population genomics of the filarial nematode parasite Wuchereria bancrofti from mosquitoes.</title>
        <authorList>
            <person name="Small S.T."/>
            <person name="Reimer L.J."/>
            <person name="Tisch D.J."/>
            <person name="King C.L."/>
            <person name="Christensen B.M."/>
            <person name="Siba P.M."/>
            <person name="Kazura J.W."/>
            <person name="Serre D."/>
            <person name="Zimmerman P.A."/>
        </authorList>
    </citation>
    <scope>NUCLEOTIDE SEQUENCE</scope>
    <source>
        <strain evidence="1">pt0022</strain>
    </source>
</reference>
<organism evidence="2">
    <name type="scientific">Wuchereria bancrofti</name>
    <dbReference type="NCBI Taxonomy" id="6293"/>
    <lineage>
        <taxon>Eukaryota</taxon>
        <taxon>Metazoa</taxon>
        <taxon>Ecdysozoa</taxon>
        <taxon>Nematoda</taxon>
        <taxon>Chromadorea</taxon>
        <taxon>Rhabditida</taxon>
        <taxon>Spirurina</taxon>
        <taxon>Spiruromorpha</taxon>
        <taxon>Filarioidea</taxon>
        <taxon>Onchocercidae</taxon>
        <taxon>Wuchereria</taxon>
    </lineage>
</organism>
<evidence type="ECO:0000313" key="3">
    <source>
        <dbReference type="WBParaSite" id="mrna-Wban_09598"/>
    </source>
</evidence>
<dbReference type="Proteomes" id="UP000093561">
    <property type="component" value="Unassembled WGS sequence"/>
</dbReference>
<reference evidence="1" key="1">
    <citation type="submission" date="2015-03" db="EMBL/GenBank/DDBJ databases">
        <title>Wuchereria bancrofti Genome Sequencing Papua New Guinea Strain.</title>
        <authorList>
            <person name="Small S.T."/>
            <person name="Serre D."/>
            <person name="Zimmerman P.A."/>
        </authorList>
    </citation>
    <scope>NUCLEOTIDE SEQUENCE [LARGE SCALE GENOMIC DNA]</scope>
    <source>
        <strain evidence="1">pt0022</strain>
    </source>
</reference>
<dbReference type="WBParaSite" id="maker-PairedContig_224-snap-gene-0.8-mRNA-1">
    <property type="protein sequence ID" value="maker-PairedContig_224-snap-gene-0.8-mRNA-1"/>
    <property type="gene ID" value="maker-PairedContig_224-snap-gene-0.8"/>
</dbReference>
<evidence type="ECO:0000313" key="1">
    <source>
        <dbReference type="Proteomes" id="UP000093561"/>
    </source>
</evidence>
<accession>A0A1I8EIP6</accession>
<reference evidence="2" key="3">
    <citation type="submission" date="2016-11" db="UniProtKB">
        <authorList>
            <consortium name="WormBaseParasite"/>
        </authorList>
    </citation>
    <scope>IDENTIFICATION</scope>
    <source>
        <strain evidence="2 3">pt0022</strain>
    </source>
</reference>
<evidence type="ECO:0000313" key="2">
    <source>
        <dbReference type="WBParaSite" id="maker-PairedContig_224-snap-gene-0.8-mRNA-1"/>
    </source>
</evidence>
<sequence length="66" mass="6807">MRLVQAVQCISVLRWCSYGCMLGSVVQGRAMGYQSSSAPSCTSVRGSTPSNTSAAPGAATMAMIQC</sequence>
<protein>
    <submittedName>
        <fullName evidence="3">Secreted protein</fullName>
    </submittedName>
</protein>